<organism evidence="4 5">
    <name type="scientific">Nitrosomonas oligotropha</name>
    <dbReference type="NCBI Taxonomy" id="42354"/>
    <lineage>
        <taxon>Bacteria</taxon>
        <taxon>Pseudomonadati</taxon>
        <taxon>Pseudomonadota</taxon>
        <taxon>Betaproteobacteria</taxon>
        <taxon>Nitrosomonadales</taxon>
        <taxon>Nitrosomonadaceae</taxon>
        <taxon>Nitrosomonas</taxon>
    </lineage>
</organism>
<dbReference type="SUPFAM" id="SSF52172">
    <property type="entry name" value="CheY-like"/>
    <property type="match status" value="1"/>
</dbReference>
<feature type="domain" description="Response regulatory" evidence="2">
    <location>
        <begin position="7"/>
        <end position="131"/>
    </location>
</feature>
<evidence type="ECO:0000256" key="1">
    <source>
        <dbReference type="PROSITE-ProRule" id="PRU00169"/>
    </source>
</evidence>
<feature type="modified residue" description="4-aspartylphosphate" evidence="1">
    <location>
        <position position="61"/>
    </location>
</feature>
<accession>A0A2T5I4Y4</accession>
<dbReference type="InterPro" id="IPR001633">
    <property type="entry name" value="EAL_dom"/>
</dbReference>
<dbReference type="GO" id="GO:0000160">
    <property type="term" value="P:phosphorelay signal transduction system"/>
    <property type="evidence" value="ECO:0007669"/>
    <property type="project" value="InterPro"/>
</dbReference>
<gene>
    <name evidence="4" type="ORF">C8R26_101203</name>
</gene>
<dbReference type="PROSITE" id="PS50883">
    <property type="entry name" value="EAL"/>
    <property type="match status" value="1"/>
</dbReference>
<keyword evidence="1" id="KW-0597">Phosphoprotein</keyword>
<feature type="domain" description="EAL" evidence="3">
    <location>
        <begin position="145"/>
        <end position="398"/>
    </location>
</feature>
<sequence length="408" mass="45796">MEGNCLSVLVVEDDNFQRQMIVKMLRSILNVQSIKEASNGKCALEIIREQKEKPIDIVICDLNMPQMDGLEFFRHVGEEQHNISIIIISALSGKLVQSAGKMARMYGVKLLGAIEKPIYPAKLKELFIQYERSENKWYSHGGDVVNFSLNEIMQGIRAKQFEPVFQPKVDMQTNRLIGAEALARWNHPELGLIAPYAFIPVLEQNNRIDELTFLILEKAASACRSLHDAGHKINLSVNLSLASLDDITLADKITGVVKEAGMDPRYITLEITETAAMSGVAYSLENLTRLCMNGFELSIDDYGTGYSSLQQLTRIAFSELKIDQSFIQDSIANEMARIVVKSSIDMARELRVKSVAEGVETQQDWDMLKNMGCDVVQGYFVSKPMSLASFIKYSAENSPRYQSSQLLF</sequence>
<name>A0A2T5I4Y4_9PROT</name>
<dbReference type="Gene3D" id="3.20.20.450">
    <property type="entry name" value="EAL domain"/>
    <property type="match status" value="1"/>
</dbReference>
<dbReference type="InterPro" id="IPR011006">
    <property type="entry name" value="CheY-like_superfamily"/>
</dbReference>
<dbReference type="SUPFAM" id="SSF141868">
    <property type="entry name" value="EAL domain-like"/>
    <property type="match status" value="1"/>
</dbReference>
<dbReference type="InterPro" id="IPR001789">
    <property type="entry name" value="Sig_transdc_resp-reg_receiver"/>
</dbReference>
<dbReference type="InterPro" id="IPR035919">
    <property type="entry name" value="EAL_sf"/>
</dbReference>
<comment type="caution">
    <text evidence="4">The sequence shown here is derived from an EMBL/GenBank/DDBJ whole genome shotgun (WGS) entry which is preliminary data.</text>
</comment>
<dbReference type="GO" id="GO:0071111">
    <property type="term" value="F:cyclic-guanylate-specific phosphodiesterase activity"/>
    <property type="evidence" value="ECO:0007669"/>
    <property type="project" value="InterPro"/>
</dbReference>
<dbReference type="InterPro" id="IPR050706">
    <property type="entry name" value="Cyclic-di-GMP_PDE-like"/>
</dbReference>
<dbReference type="RefSeq" id="WP_107801857.1">
    <property type="nucleotide sequence ID" value="NZ_QAOI01000001.1"/>
</dbReference>
<proteinExistence type="predicted"/>
<dbReference type="Proteomes" id="UP000244128">
    <property type="component" value="Unassembled WGS sequence"/>
</dbReference>
<dbReference type="PROSITE" id="PS50110">
    <property type="entry name" value="RESPONSE_REGULATORY"/>
    <property type="match status" value="1"/>
</dbReference>
<reference evidence="4 5" key="1">
    <citation type="submission" date="2018-04" db="EMBL/GenBank/DDBJ databases">
        <title>Active sludge and wastewater microbial communities from Klosterneuburg, Austria.</title>
        <authorList>
            <person name="Wagner M."/>
        </authorList>
    </citation>
    <scope>NUCLEOTIDE SEQUENCE [LARGE SCALE GENOMIC DNA]</scope>
    <source>
        <strain evidence="4 5">Nm49</strain>
    </source>
</reference>
<dbReference type="SMART" id="SM00052">
    <property type="entry name" value="EAL"/>
    <property type="match status" value="1"/>
</dbReference>
<dbReference type="PANTHER" id="PTHR33121">
    <property type="entry name" value="CYCLIC DI-GMP PHOSPHODIESTERASE PDEF"/>
    <property type="match status" value="1"/>
</dbReference>
<protein>
    <submittedName>
        <fullName evidence="4">EAL domain-containing protein (Putative c-di-GMP-specific phosphodiesterase class I)</fullName>
    </submittedName>
</protein>
<evidence type="ECO:0000259" key="3">
    <source>
        <dbReference type="PROSITE" id="PS50883"/>
    </source>
</evidence>
<evidence type="ECO:0000313" key="4">
    <source>
        <dbReference type="EMBL" id="PTQ78887.1"/>
    </source>
</evidence>
<dbReference type="Gene3D" id="3.40.50.2300">
    <property type="match status" value="1"/>
</dbReference>
<dbReference type="Pfam" id="PF00563">
    <property type="entry name" value="EAL"/>
    <property type="match status" value="1"/>
</dbReference>
<dbReference type="Pfam" id="PF00072">
    <property type="entry name" value="Response_reg"/>
    <property type="match status" value="1"/>
</dbReference>
<dbReference type="CDD" id="cd01948">
    <property type="entry name" value="EAL"/>
    <property type="match status" value="1"/>
</dbReference>
<dbReference type="SMART" id="SM00448">
    <property type="entry name" value="REC"/>
    <property type="match status" value="1"/>
</dbReference>
<dbReference type="EMBL" id="QAOI01000001">
    <property type="protein sequence ID" value="PTQ78887.1"/>
    <property type="molecule type" value="Genomic_DNA"/>
</dbReference>
<dbReference type="AlphaFoldDB" id="A0A2T5I4Y4"/>
<dbReference type="PANTHER" id="PTHR33121:SF70">
    <property type="entry name" value="SIGNALING PROTEIN YKOW"/>
    <property type="match status" value="1"/>
</dbReference>
<evidence type="ECO:0000313" key="5">
    <source>
        <dbReference type="Proteomes" id="UP000244128"/>
    </source>
</evidence>
<evidence type="ECO:0000259" key="2">
    <source>
        <dbReference type="PROSITE" id="PS50110"/>
    </source>
</evidence>